<accession>A0A9X3LH35</accession>
<sequence length="285" mass="33660">MTYRLSNTMPNQSRNVDVKKEEKKKFFFVIEGEKTESIYLQEVAQNVKKDALIDVLILERIQGSHSNQYKITATIQEYVATHSQLTQEIKDNLILLNDQYEEEELSEVELIEKLSEILGDKKESLIIEHNNKVIQQIRALNNLSSYEKDFDKICLILDRDYRSFKDSQYDLVLEICSESNFLLGITNPNFEFYLLLHLDEATSYDQEKIKRNPNVTSKKKYTEYSLNEKLKEYERSYKKNNYDANFFIKKYSDFKDNITNYSVDNMNLKDNIGSSVHHIINHLLD</sequence>
<dbReference type="Proteomes" id="UP001152173">
    <property type="component" value="Unassembled WGS sequence"/>
</dbReference>
<evidence type="ECO:0000313" key="1">
    <source>
        <dbReference type="EMBL" id="MCZ8537280.1"/>
    </source>
</evidence>
<comment type="caution">
    <text evidence="1">The sequence shown here is derived from an EMBL/GenBank/DDBJ whole genome shotgun (WGS) entry which is preliminary data.</text>
</comment>
<organism evidence="1 2">
    <name type="scientific">Paenisporosarcina quisquiliarum</name>
    <dbReference type="NCBI Taxonomy" id="365346"/>
    <lineage>
        <taxon>Bacteria</taxon>
        <taxon>Bacillati</taxon>
        <taxon>Bacillota</taxon>
        <taxon>Bacilli</taxon>
        <taxon>Bacillales</taxon>
        <taxon>Caryophanaceae</taxon>
        <taxon>Paenisporosarcina</taxon>
    </lineage>
</organism>
<dbReference type="Pfam" id="PF13707">
    <property type="entry name" value="RloB"/>
    <property type="match status" value="1"/>
</dbReference>
<dbReference type="RefSeq" id="WP_269926374.1">
    <property type="nucleotide sequence ID" value="NZ_JAMKBJ010000006.1"/>
</dbReference>
<dbReference type="AlphaFoldDB" id="A0A9X3LH35"/>
<reference evidence="1" key="1">
    <citation type="submission" date="2022-05" db="EMBL/GenBank/DDBJ databases">
        <authorList>
            <person name="Colautti A."/>
            <person name="Iacumin L."/>
        </authorList>
    </citation>
    <scope>NUCLEOTIDE SEQUENCE</scope>
    <source>
        <strain evidence="1">SK 55</strain>
    </source>
</reference>
<proteinExistence type="predicted"/>
<name>A0A9X3LH35_9BACL</name>
<gene>
    <name evidence="1" type="ORF">M9R32_08820</name>
</gene>
<protein>
    <submittedName>
        <fullName evidence="1">RloB family protein</fullName>
    </submittedName>
</protein>
<keyword evidence="2" id="KW-1185">Reference proteome</keyword>
<dbReference type="EMBL" id="JAMKBJ010000006">
    <property type="protein sequence ID" value="MCZ8537280.1"/>
    <property type="molecule type" value="Genomic_DNA"/>
</dbReference>
<evidence type="ECO:0000313" key="2">
    <source>
        <dbReference type="Proteomes" id="UP001152173"/>
    </source>
</evidence>
<dbReference type="InterPro" id="IPR025591">
    <property type="entry name" value="RloB"/>
</dbReference>